<dbReference type="Gene3D" id="3.30.70.100">
    <property type="match status" value="1"/>
</dbReference>
<keyword evidence="2" id="KW-0503">Monooxygenase</keyword>
<organism evidence="2 3">
    <name type="scientific">Naasia lichenicola</name>
    <dbReference type="NCBI Taxonomy" id="2565933"/>
    <lineage>
        <taxon>Bacteria</taxon>
        <taxon>Bacillati</taxon>
        <taxon>Actinomycetota</taxon>
        <taxon>Actinomycetes</taxon>
        <taxon>Micrococcales</taxon>
        <taxon>Microbacteriaceae</taxon>
        <taxon>Naasia</taxon>
    </lineage>
</organism>
<evidence type="ECO:0000259" key="1">
    <source>
        <dbReference type="PROSITE" id="PS51725"/>
    </source>
</evidence>
<gene>
    <name evidence="2" type="ORF">E6C64_14695</name>
</gene>
<dbReference type="InterPro" id="IPR011008">
    <property type="entry name" value="Dimeric_a/b-barrel"/>
</dbReference>
<dbReference type="EMBL" id="SSSM01000005">
    <property type="protein sequence ID" value="THG29893.1"/>
    <property type="molecule type" value="Genomic_DNA"/>
</dbReference>
<keyword evidence="2" id="KW-0560">Oxidoreductase</keyword>
<dbReference type="Proteomes" id="UP000309133">
    <property type="component" value="Unassembled WGS sequence"/>
</dbReference>
<name>A0A4S4FHU1_9MICO</name>
<dbReference type="PANTHER" id="PTHR33336">
    <property type="entry name" value="QUINOL MONOOXYGENASE YGIN-RELATED"/>
    <property type="match status" value="1"/>
</dbReference>
<dbReference type="AlphaFoldDB" id="A0A4S4FHU1"/>
<keyword evidence="3" id="KW-1185">Reference proteome</keyword>
<dbReference type="Pfam" id="PF03992">
    <property type="entry name" value="ABM"/>
    <property type="match status" value="1"/>
</dbReference>
<dbReference type="PANTHER" id="PTHR33336:SF15">
    <property type="entry name" value="ABM DOMAIN-CONTAINING PROTEIN"/>
    <property type="match status" value="1"/>
</dbReference>
<proteinExistence type="predicted"/>
<dbReference type="PROSITE" id="PS51725">
    <property type="entry name" value="ABM"/>
    <property type="match status" value="1"/>
</dbReference>
<sequence length="100" mass="11106">MAFVCNAVWTVKPGSEAIVLDALARLTAGSRQEPGNLIYQPYIDPEDPRVIRIFEVYVDADAFAAHGASAHFAEHALGRAIPQLEDRRRELYETLELPAI</sequence>
<protein>
    <submittedName>
        <fullName evidence="2">Antibiotic biosynthesis monooxygenase</fullName>
    </submittedName>
</protein>
<comment type="caution">
    <text evidence="2">The sequence shown here is derived from an EMBL/GenBank/DDBJ whole genome shotgun (WGS) entry which is preliminary data.</text>
</comment>
<reference evidence="2 3" key="1">
    <citation type="submission" date="2019-04" db="EMBL/GenBank/DDBJ databases">
        <authorList>
            <person name="Jiang L."/>
        </authorList>
    </citation>
    <scope>NUCLEOTIDE SEQUENCE [LARGE SCALE GENOMIC DNA]</scope>
    <source>
        <strain evidence="2 3">YIM 131853</strain>
    </source>
</reference>
<feature type="domain" description="ABM" evidence="1">
    <location>
        <begin position="3"/>
        <end position="91"/>
    </location>
</feature>
<dbReference type="RefSeq" id="WP_136428222.1">
    <property type="nucleotide sequence ID" value="NZ_SSSM01000005.1"/>
</dbReference>
<accession>A0A4S4FHU1</accession>
<evidence type="ECO:0000313" key="2">
    <source>
        <dbReference type="EMBL" id="THG29893.1"/>
    </source>
</evidence>
<dbReference type="InterPro" id="IPR007138">
    <property type="entry name" value="ABM_dom"/>
</dbReference>
<dbReference type="GO" id="GO:0004497">
    <property type="term" value="F:monooxygenase activity"/>
    <property type="evidence" value="ECO:0007669"/>
    <property type="project" value="UniProtKB-KW"/>
</dbReference>
<dbReference type="OrthoDB" id="3695636at2"/>
<evidence type="ECO:0000313" key="3">
    <source>
        <dbReference type="Proteomes" id="UP000309133"/>
    </source>
</evidence>
<dbReference type="SUPFAM" id="SSF54909">
    <property type="entry name" value="Dimeric alpha+beta barrel"/>
    <property type="match status" value="1"/>
</dbReference>
<dbReference type="InterPro" id="IPR050744">
    <property type="entry name" value="AI-2_Isomerase_LsrG"/>
</dbReference>